<feature type="region of interest" description="Disordered" evidence="2">
    <location>
        <begin position="303"/>
        <end position="688"/>
    </location>
</feature>
<dbReference type="AlphaFoldDB" id="A0AAN7ZME5"/>
<evidence type="ECO:0000313" key="4">
    <source>
        <dbReference type="Proteomes" id="UP001310594"/>
    </source>
</evidence>
<keyword evidence="1" id="KW-0175">Coiled coil</keyword>
<organism evidence="3 4">
    <name type="scientific">Elasticomyces elasticus</name>
    <dbReference type="NCBI Taxonomy" id="574655"/>
    <lineage>
        <taxon>Eukaryota</taxon>
        <taxon>Fungi</taxon>
        <taxon>Dikarya</taxon>
        <taxon>Ascomycota</taxon>
        <taxon>Pezizomycotina</taxon>
        <taxon>Dothideomycetes</taxon>
        <taxon>Dothideomycetidae</taxon>
        <taxon>Mycosphaerellales</taxon>
        <taxon>Teratosphaeriaceae</taxon>
        <taxon>Elasticomyces</taxon>
    </lineage>
</organism>
<protein>
    <recommendedName>
        <fullName evidence="5">E3 ubiquitin-protein ligase</fullName>
    </recommendedName>
</protein>
<feature type="compositionally biased region" description="Basic and acidic residues" evidence="2">
    <location>
        <begin position="354"/>
        <end position="397"/>
    </location>
</feature>
<dbReference type="Gene3D" id="1.10.10.2670">
    <property type="entry name" value="E3 ubiquitin-protein ligase"/>
    <property type="match status" value="1"/>
</dbReference>
<feature type="compositionally biased region" description="Basic and acidic residues" evidence="2">
    <location>
        <begin position="413"/>
        <end position="422"/>
    </location>
</feature>
<evidence type="ECO:0000256" key="1">
    <source>
        <dbReference type="SAM" id="Coils"/>
    </source>
</evidence>
<reference evidence="3" key="1">
    <citation type="submission" date="2023-08" db="EMBL/GenBank/DDBJ databases">
        <title>Black Yeasts Isolated from many extreme environments.</title>
        <authorList>
            <person name="Coleine C."/>
            <person name="Stajich J.E."/>
            <person name="Selbmann L."/>
        </authorList>
    </citation>
    <scope>NUCLEOTIDE SEQUENCE</scope>
    <source>
        <strain evidence="3">CCFEE 5810</strain>
    </source>
</reference>
<evidence type="ECO:0008006" key="5">
    <source>
        <dbReference type="Google" id="ProtNLM"/>
    </source>
</evidence>
<dbReference type="InterPro" id="IPR042065">
    <property type="entry name" value="E3_ELL-like"/>
</dbReference>
<feature type="region of interest" description="Disordered" evidence="2">
    <location>
        <begin position="156"/>
        <end position="191"/>
    </location>
</feature>
<dbReference type="Proteomes" id="UP001310594">
    <property type="component" value="Unassembled WGS sequence"/>
</dbReference>
<feature type="compositionally biased region" description="Polar residues" evidence="2">
    <location>
        <begin position="498"/>
        <end position="526"/>
    </location>
</feature>
<gene>
    <name evidence="3" type="ORF">LTR97_008241</name>
</gene>
<dbReference type="EMBL" id="JAVRQU010000013">
    <property type="protein sequence ID" value="KAK5695821.1"/>
    <property type="molecule type" value="Genomic_DNA"/>
</dbReference>
<feature type="compositionally biased region" description="Polar residues" evidence="2">
    <location>
        <begin position="167"/>
        <end position="184"/>
    </location>
</feature>
<evidence type="ECO:0000313" key="3">
    <source>
        <dbReference type="EMBL" id="KAK5695821.1"/>
    </source>
</evidence>
<proteinExistence type="predicted"/>
<dbReference type="InterPro" id="IPR036390">
    <property type="entry name" value="WH_DNA-bd_sf"/>
</dbReference>
<dbReference type="SUPFAM" id="SSF46785">
    <property type="entry name" value="Winged helix' DNA-binding domain"/>
    <property type="match status" value="1"/>
</dbReference>
<name>A0AAN7ZME5_9PEZI</name>
<comment type="caution">
    <text evidence="3">The sequence shown here is derived from an EMBL/GenBank/DDBJ whole genome shotgun (WGS) entry which is preliminary data.</text>
</comment>
<feature type="compositionally biased region" description="Polar residues" evidence="2">
    <location>
        <begin position="576"/>
        <end position="587"/>
    </location>
</feature>
<feature type="compositionally biased region" description="Polar residues" evidence="2">
    <location>
        <begin position="303"/>
        <end position="322"/>
    </location>
</feature>
<feature type="compositionally biased region" description="Low complexity" evidence="2">
    <location>
        <begin position="648"/>
        <end position="672"/>
    </location>
</feature>
<sequence length="762" mass="82071">MPKSGITLHGGIGHEEKSASGAVLLKLGDGMLESLKKASQAKERLQFITGNSPKLRIGGRTIDLALSNDAFRNELYVSTAAGSLSDLQYAGLLSHRAVVKQRERKPTESGTRTDEALAALRNSMASLEQEKQANQANIEKGLLAVPKNRFDAAKKHRRLGSAGGQPSGSFSPSANISAPTSAPVSDNEAKTQAMRTAIAHLLAMKPATTETVQSRTHIPRADLDNILQKIARRVDGDWTLADRGYKDLDVWTFGYSSQEDRQSAIDNAIRAYDRLRIGRDEKIWQKLLSSEDRGKGIVLSRLHSAQSQVNEGQTPLGTTPQFRQPDDDSEPPSKTNTPRIGASTPRPGSSRGGDAMKRILNSKDPKKARAMEVEKEKKRKERETARETAASHRESAKTAKRQPAKKVQQPKIKSAELVHSSDDESGEEGEVKEGTVKRVDSKTSPQNLKPKPNDARAKVRASQDSGSDGPAKQKTRADPAKSIASLSAARSAAGKVTPRTSTNGLSAPPSQHKSSRSPQKQDSKPSVPSPLGAARPRVASDVSARGGLGVRHVKTGAGTPQGLGITNGVRKRHDTVTSTESAMSSGSDKAKKETNGVHKAAPKPTTNGTPKVVANGTPKIAASVKTNGVKRPADGLAEEPESKHRKTTSISSQSQKSQDNSSTTAQSTARTSPDVTFDSGSSDSGPSVLDVITYTQGVTMAEKFRDQYYPAYAAMYDAQVAKEAKGEQVSKEERDRLLAMHRRLEQMKREIQTASEREHRED</sequence>
<feature type="compositionally biased region" description="Basic and acidic residues" evidence="2">
    <location>
        <begin position="429"/>
        <end position="441"/>
    </location>
</feature>
<feature type="compositionally biased region" description="Low complexity" evidence="2">
    <location>
        <begin position="480"/>
        <end position="493"/>
    </location>
</feature>
<accession>A0AAN7ZME5</accession>
<evidence type="ECO:0000256" key="2">
    <source>
        <dbReference type="SAM" id="MobiDB-lite"/>
    </source>
</evidence>
<feature type="coiled-coil region" evidence="1">
    <location>
        <begin position="730"/>
        <end position="757"/>
    </location>
</feature>